<protein>
    <recommendedName>
        <fullName evidence="4">PE-PGRS family protein</fullName>
    </recommendedName>
</protein>
<name>A0ABX1TNG4_9GAMM</name>
<feature type="region of interest" description="Disordered" evidence="1">
    <location>
        <begin position="1"/>
        <end position="20"/>
    </location>
</feature>
<dbReference type="Proteomes" id="UP000760480">
    <property type="component" value="Unassembled WGS sequence"/>
</dbReference>
<organism evidence="2 3">
    <name type="scientific">Candidatus Competibacter phosphatis</name>
    <dbReference type="NCBI Taxonomy" id="221280"/>
    <lineage>
        <taxon>Bacteria</taxon>
        <taxon>Pseudomonadati</taxon>
        <taxon>Pseudomonadota</taxon>
        <taxon>Gammaproteobacteria</taxon>
        <taxon>Candidatus Competibacteraceae</taxon>
        <taxon>Candidatus Competibacter</taxon>
    </lineage>
</organism>
<evidence type="ECO:0000313" key="2">
    <source>
        <dbReference type="EMBL" id="NMQ20936.1"/>
    </source>
</evidence>
<accession>A0ABX1TNG4</accession>
<comment type="caution">
    <text evidence="2">The sequence shown here is derived from an EMBL/GenBank/DDBJ whole genome shotgun (WGS) entry which is preliminary data.</text>
</comment>
<proteinExistence type="predicted"/>
<reference evidence="2 3" key="1">
    <citation type="submission" date="2019-03" db="EMBL/GenBank/DDBJ databases">
        <title>Metabolic reconstructions from genomes of highly enriched 'Candidatus Accumulibacter' and 'Candidatus Competibacter' bioreactor populations.</title>
        <authorList>
            <person name="Annavajhala M.K."/>
            <person name="Welles L."/>
            <person name="Abbas B."/>
            <person name="Sorokin D."/>
            <person name="Park H."/>
            <person name="Van Loosdrecht M."/>
            <person name="Chandran K."/>
        </authorList>
    </citation>
    <scope>NUCLEOTIDE SEQUENCE [LARGE SCALE GENOMIC DNA]</scope>
    <source>
        <strain evidence="2 3">SBR_G</strain>
    </source>
</reference>
<gene>
    <name evidence="2" type="ORF">E4P82_18120</name>
</gene>
<dbReference type="EMBL" id="SPMZ01000070">
    <property type="protein sequence ID" value="NMQ20936.1"/>
    <property type="molecule type" value="Genomic_DNA"/>
</dbReference>
<evidence type="ECO:0000256" key="1">
    <source>
        <dbReference type="SAM" id="MobiDB-lite"/>
    </source>
</evidence>
<feature type="region of interest" description="Disordered" evidence="1">
    <location>
        <begin position="87"/>
        <end position="118"/>
    </location>
</feature>
<evidence type="ECO:0008006" key="4">
    <source>
        <dbReference type="Google" id="ProtNLM"/>
    </source>
</evidence>
<evidence type="ECO:0000313" key="3">
    <source>
        <dbReference type="Proteomes" id="UP000760480"/>
    </source>
</evidence>
<keyword evidence="3" id="KW-1185">Reference proteome</keyword>
<sequence>MNGGLGGSDEGLGGFGGGGGTSSWNNYRGGGGGGYSGGGGGNNDSNTACCAAGGGGGSYNAGTSPVNLAGVQLGDGLVRITFLDLPPLSGRQVDSGTHATGPDRDAGLDGVRGRGHAA</sequence>